<evidence type="ECO:0000256" key="4">
    <source>
        <dbReference type="HAMAP-Rule" id="MF_01925"/>
    </source>
</evidence>
<dbReference type="AlphaFoldDB" id="F5YMG7"/>
<dbReference type="InterPro" id="IPR028939">
    <property type="entry name" value="P5C_Rdtase_cat_N"/>
</dbReference>
<evidence type="ECO:0000259" key="8">
    <source>
        <dbReference type="Pfam" id="PF03807"/>
    </source>
</evidence>
<dbReference type="PANTHER" id="PTHR11645">
    <property type="entry name" value="PYRROLINE-5-CARBOXYLATE REDUCTASE"/>
    <property type="match status" value="1"/>
</dbReference>
<dbReference type="eggNOG" id="COG0345">
    <property type="taxonomic scope" value="Bacteria"/>
</dbReference>
<feature type="binding site" evidence="6">
    <location>
        <begin position="8"/>
        <end position="13"/>
    </location>
    <ligand>
        <name>NADP(+)</name>
        <dbReference type="ChEBI" id="CHEBI:58349"/>
    </ligand>
</feature>
<comment type="subcellular location">
    <subcellularLocation>
        <location evidence="4">Cytoplasm</location>
    </subcellularLocation>
</comment>
<keyword evidence="3 4" id="KW-0560">Oxidoreductase</keyword>
<dbReference type="KEGG" id="tpi:TREPR_0155"/>
<keyword evidence="4 7" id="KW-0028">Amino-acid biosynthesis</keyword>
<dbReference type="STRING" id="545694.TREPR_0155"/>
<dbReference type="OrthoDB" id="9805754at2"/>
<dbReference type="Gene3D" id="1.10.3730.10">
    <property type="entry name" value="ProC C-terminal domain-like"/>
    <property type="match status" value="1"/>
</dbReference>
<keyword evidence="4 7" id="KW-0641">Proline biosynthesis</keyword>
<name>F5YMG7_TREPZ</name>
<evidence type="ECO:0000256" key="2">
    <source>
        <dbReference type="ARBA" id="ARBA00022857"/>
    </source>
</evidence>
<comment type="catalytic activity">
    <reaction evidence="4 7">
        <text>L-proline + NADP(+) = (S)-1-pyrroline-5-carboxylate + NADPH + 2 H(+)</text>
        <dbReference type="Rhea" id="RHEA:14109"/>
        <dbReference type="ChEBI" id="CHEBI:15378"/>
        <dbReference type="ChEBI" id="CHEBI:17388"/>
        <dbReference type="ChEBI" id="CHEBI:57783"/>
        <dbReference type="ChEBI" id="CHEBI:58349"/>
        <dbReference type="ChEBI" id="CHEBI:60039"/>
        <dbReference type="EC" id="1.5.1.2"/>
    </reaction>
</comment>
<dbReference type="InterPro" id="IPR053790">
    <property type="entry name" value="P5CR-like_CS"/>
</dbReference>
<comment type="catalytic activity">
    <reaction evidence="4">
        <text>L-proline + NAD(+) = (S)-1-pyrroline-5-carboxylate + NADH + 2 H(+)</text>
        <dbReference type="Rhea" id="RHEA:14105"/>
        <dbReference type="ChEBI" id="CHEBI:15378"/>
        <dbReference type="ChEBI" id="CHEBI:17388"/>
        <dbReference type="ChEBI" id="CHEBI:57540"/>
        <dbReference type="ChEBI" id="CHEBI:57945"/>
        <dbReference type="ChEBI" id="CHEBI:60039"/>
        <dbReference type="EC" id="1.5.1.2"/>
    </reaction>
</comment>
<dbReference type="UniPathway" id="UPA00098">
    <property type="reaction ID" value="UER00361"/>
</dbReference>
<dbReference type="InterPro" id="IPR000304">
    <property type="entry name" value="Pyrroline-COOH_reductase"/>
</dbReference>
<evidence type="ECO:0000256" key="3">
    <source>
        <dbReference type="ARBA" id="ARBA00023002"/>
    </source>
</evidence>
<comment type="similarity">
    <text evidence="1 4 7">Belongs to the pyrroline-5-carboxylate reductase family.</text>
</comment>
<dbReference type="SUPFAM" id="SSF48179">
    <property type="entry name" value="6-phosphogluconate dehydrogenase C-terminal domain-like"/>
    <property type="match status" value="1"/>
</dbReference>
<feature type="binding site" evidence="6">
    <location>
        <position position="55"/>
    </location>
    <ligand>
        <name>NADPH</name>
        <dbReference type="ChEBI" id="CHEBI:57783"/>
    </ligand>
</feature>
<evidence type="ECO:0000256" key="7">
    <source>
        <dbReference type="RuleBase" id="RU003903"/>
    </source>
</evidence>
<evidence type="ECO:0000256" key="1">
    <source>
        <dbReference type="ARBA" id="ARBA00005525"/>
    </source>
</evidence>
<protein>
    <recommendedName>
        <fullName evidence="4 5">Pyrroline-5-carboxylate reductase</fullName>
        <shortName evidence="4">P5C reductase</shortName>
        <shortName evidence="4">P5CR</shortName>
        <ecNumber evidence="4 5">1.5.1.2</ecNumber>
    </recommendedName>
    <alternativeName>
        <fullName evidence="4">PCA reductase</fullName>
    </alternativeName>
</protein>
<dbReference type="Gene3D" id="3.40.50.720">
    <property type="entry name" value="NAD(P)-binding Rossmann-like Domain"/>
    <property type="match status" value="1"/>
</dbReference>
<dbReference type="HAMAP" id="MF_01925">
    <property type="entry name" value="P5C_reductase"/>
    <property type="match status" value="1"/>
</dbReference>
<dbReference type="GO" id="GO:0005737">
    <property type="term" value="C:cytoplasm"/>
    <property type="evidence" value="ECO:0007669"/>
    <property type="project" value="UniProtKB-SubCell"/>
</dbReference>
<reference evidence="10 11" key="2">
    <citation type="journal article" date="2011" name="ISME J.">
        <title>RNA-seq reveals cooperative metabolic interactions between two termite-gut spirochete species in co-culture.</title>
        <authorList>
            <person name="Rosenthal A.Z."/>
            <person name="Matson E.G."/>
            <person name="Eldar A."/>
            <person name="Leadbetter J.R."/>
        </authorList>
    </citation>
    <scope>NUCLEOTIDE SEQUENCE [LARGE SCALE GENOMIC DNA]</scope>
    <source>
        <strain evidence="11">ATCC BAA-887 / DSM 12427 / ZAS-2</strain>
    </source>
</reference>
<reference evidence="11" key="1">
    <citation type="submission" date="2009-12" db="EMBL/GenBank/DDBJ databases">
        <title>Complete sequence of Treponema primitia strain ZAS-2.</title>
        <authorList>
            <person name="Tetu S.G."/>
            <person name="Matson E."/>
            <person name="Ren Q."/>
            <person name="Seshadri R."/>
            <person name="Elbourne L."/>
            <person name="Hassan K.A."/>
            <person name="Durkin A."/>
            <person name="Radune D."/>
            <person name="Mohamoud Y."/>
            <person name="Shay R."/>
            <person name="Jin S."/>
            <person name="Zhang X."/>
            <person name="Lucey K."/>
            <person name="Ballor N.R."/>
            <person name="Ottesen E."/>
            <person name="Rosenthal R."/>
            <person name="Allen A."/>
            <person name="Leadbetter J.R."/>
            <person name="Paulsen I.T."/>
        </authorList>
    </citation>
    <scope>NUCLEOTIDE SEQUENCE [LARGE SCALE GENOMIC DNA]</scope>
    <source>
        <strain evidence="11">ATCC BAA-887 / DSM 12427 / ZAS-2</strain>
    </source>
</reference>
<dbReference type="InterPro" id="IPR008927">
    <property type="entry name" value="6-PGluconate_DH-like_C_sf"/>
</dbReference>
<dbReference type="InterPro" id="IPR036291">
    <property type="entry name" value="NAD(P)-bd_dom_sf"/>
</dbReference>
<evidence type="ECO:0000259" key="9">
    <source>
        <dbReference type="Pfam" id="PF14748"/>
    </source>
</evidence>
<dbReference type="RefSeq" id="WP_015706320.1">
    <property type="nucleotide sequence ID" value="NC_015578.1"/>
</dbReference>
<dbReference type="PROSITE" id="PS00521">
    <property type="entry name" value="P5CR"/>
    <property type="match status" value="1"/>
</dbReference>
<dbReference type="PIRSF" id="PIRSF000193">
    <property type="entry name" value="Pyrrol-5-carb_rd"/>
    <property type="match status" value="1"/>
</dbReference>
<evidence type="ECO:0000313" key="10">
    <source>
        <dbReference type="EMBL" id="AEF83959.1"/>
    </source>
</evidence>
<dbReference type="GO" id="GO:0004735">
    <property type="term" value="F:pyrroline-5-carboxylate reductase activity"/>
    <property type="evidence" value="ECO:0007669"/>
    <property type="project" value="UniProtKB-UniRule"/>
</dbReference>
<dbReference type="InterPro" id="IPR029036">
    <property type="entry name" value="P5CR_dimer"/>
</dbReference>
<dbReference type="SUPFAM" id="SSF51735">
    <property type="entry name" value="NAD(P)-binding Rossmann-fold domains"/>
    <property type="match status" value="1"/>
</dbReference>
<dbReference type="FunFam" id="1.10.3730.10:FF:000001">
    <property type="entry name" value="Pyrroline-5-carboxylate reductase"/>
    <property type="match status" value="1"/>
</dbReference>
<evidence type="ECO:0000313" key="11">
    <source>
        <dbReference type="Proteomes" id="UP000009223"/>
    </source>
</evidence>
<dbReference type="Pfam" id="PF03807">
    <property type="entry name" value="F420_oxidored"/>
    <property type="match status" value="1"/>
</dbReference>
<feature type="domain" description="Pyrroline-5-carboxylate reductase dimerisation" evidence="9">
    <location>
        <begin position="186"/>
        <end position="290"/>
    </location>
</feature>
<accession>F5YMG7</accession>
<dbReference type="PANTHER" id="PTHR11645:SF0">
    <property type="entry name" value="PYRROLINE-5-CARBOXYLATE REDUCTASE 3"/>
    <property type="match status" value="1"/>
</dbReference>
<feature type="domain" description="Pyrroline-5-carboxylate reductase catalytic N-terminal" evidence="8">
    <location>
        <begin position="4"/>
        <end position="102"/>
    </location>
</feature>
<keyword evidence="11" id="KW-1185">Reference proteome</keyword>
<dbReference type="EC" id="1.5.1.2" evidence="4 5"/>
<proteinExistence type="inferred from homology"/>
<comment type="pathway">
    <text evidence="4 7">Amino-acid biosynthesis; L-proline biosynthesis; L-proline from L-glutamate 5-semialdehyde: step 1/1.</text>
</comment>
<dbReference type="Pfam" id="PF14748">
    <property type="entry name" value="P5CR_dimer"/>
    <property type="match status" value="1"/>
</dbReference>
<gene>
    <name evidence="4 10" type="primary">proC</name>
    <name evidence="10" type="ordered locus">TREPR_0155</name>
</gene>
<keyword evidence="2 4" id="KW-0521">NADP</keyword>
<organism evidence="10 11">
    <name type="scientific">Treponema primitia (strain ATCC BAA-887 / DSM 12427 / ZAS-2)</name>
    <dbReference type="NCBI Taxonomy" id="545694"/>
    <lineage>
        <taxon>Bacteria</taxon>
        <taxon>Pseudomonadati</taxon>
        <taxon>Spirochaetota</taxon>
        <taxon>Spirochaetia</taxon>
        <taxon>Spirochaetales</taxon>
        <taxon>Treponemataceae</taxon>
        <taxon>Treponema</taxon>
    </lineage>
</organism>
<evidence type="ECO:0000256" key="6">
    <source>
        <dbReference type="PIRSR" id="PIRSR000193-1"/>
    </source>
</evidence>
<dbReference type="Proteomes" id="UP000009223">
    <property type="component" value="Chromosome"/>
</dbReference>
<dbReference type="EMBL" id="CP001843">
    <property type="protein sequence ID" value="AEF83959.1"/>
    <property type="molecule type" value="Genomic_DNA"/>
</dbReference>
<dbReference type="GO" id="GO:0055129">
    <property type="term" value="P:L-proline biosynthetic process"/>
    <property type="evidence" value="ECO:0007669"/>
    <property type="project" value="UniProtKB-UniRule"/>
</dbReference>
<feature type="binding site" evidence="6">
    <location>
        <begin position="68"/>
        <end position="71"/>
    </location>
    <ligand>
        <name>NADP(+)</name>
        <dbReference type="ChEBI" id="CHEBI:58349"/>
    </ligand>
</feature>
<sequence length="291" mass="30473">MAITIACIGSGNMGSALMKGAVKIIGGENISFTDPNQEKAQALADEIGARVFPSNYDAVKDAEFVFLAVKPQVLGTVLEEIAPALQMRIEEKKPAILVSMAAGWTIRKIQILLDVGSTAKLMGPDWAEANPALTKPVPVVRIMPNTPALISQGVIAMAASPQVPEETLAELERLLSSTGIVDRIDESYMDAVTGLSGSGPAFVYLFIEALADGGVQAGLPRDKALRYAAQTVLGAAAMVKETGKHPGELKDMVTSPAGTTIAGVAALENGRFRGTVINAVEAAYKRSKQLG</sequence>
<dbReference type="NCBIfam" id="TIGR00112">
    <property type="entry name" value="proC"/>
    <property type="match status" value="1"/>
</dbReference>
<comment type="function">
    <text evidence="4">Catalyzes the reduction of 1-pyrroline-5-carboxylate (PCA) to L-proline.</text>
</comment>
<dbReference type="HOGENOM" id="CLU_042344_3_1_12"/>
<keyword evidence="4" id="KW-0963">Cytoplasm</keyword>
<evidence type="ECO:0000256" key="5">
    <source>
        <dbReference type="NCBIfam" id="TIGR00112"/>
    </source>
</evidence>